<keyword evidence="5 6" id="KW-0472">Membrane</keyword>
<feature type="transmembrane region" description="Helical" evidence="6">
    <location>
        <begin position="74"/>
        <end position="96"/>
    </location>
</feature>
<protein>
    <submittedName>
        <fullName evidence="7">Peptide transporter</fullName>
    </submittedName>
</protein>
<organism evidence="7 8">
    <name type="scientific">Collinsella intestinalis</name>
    <dbReference type="NCBI Taxonomy" id="147207"/>
    <lineage>
        <taxon>Bacteria</taxon>
        <taxon>Bacillati</taxon>
        <taxon>Actinomycetota</taxon>
        <taxon>Coriobacteriia</taxon>
        <taxon>Coriobacteriales</taxon>
        <taxon>Coriobacteriaceae</taxon>
        <taxon>Collinsella</taxon>
    </lineage>
</organism>
<sequence>MSSLNQRAPWRGQISAAGILIGCIGCVIITASSVYTALKMGALPWPTIFTSITALVLLRAVGRTSLNEANVTQIIMSAGSMVAGGLAFTIPGVWMLGLGAELSWIEIGGVALAGTLLGLVCTALIRRRFVEESDLEYPIGTAAAETLMASRAGGATGKRLFGSMAAAGIWCALRDLAGVIPAMIGALPIPGVAFGIYNSPMLLSVGFLVGGAAVAFWLAGGLIANFGIIVGGSAAGLWDVANAQGIVSSLGMGLMMGSGIGVVVRDILPAAFRSAHNGRRDDDRANAPARAFGKLDRSVLSLFVAAAALLVCLVLGLSPIACAVVVVLAFVTTIMSAQSVGQTGIDPMEIFGLIVLLVIAALGESDQVRLFFVAGVVAVACGLAGDVMSDFKTGKIIGTDPRAMWIGQAIGALIGCAVSVAVMCALLNAYGADAFGPGKLFVSAQASVVATMVSGIPSVPAFVLGLVAGVALYCLGIPSMMLGLGVYLPFYMTLSASLGAAVKIAYDRVASIRNARASGDATTNANTGTDETSHEETGIIVASGVLGGESIVGVIIALASVASGLLG</sequence>
<dbReference type="Pfam" id="PF03169">
    <property type="entry name" value="OPT"/>
    <property type="match status" value="1"/>
</dbReference>
<evidence type="ECO:0000256" key="3">
    <source>
        <dbReference type="ARBA" id="ARBA00022692"/>
    </source>
</evidence>
<accession>A0A414FX88</accession>
<comment type="subcellular location">
    <subcellularLocation>
        <location evidence="1">Membrane</location>
        <topology evidence="1">Multi-pass membrane protein</topology>
    </subcellularLocation>
</comment>
<feature type="transmembrane region" description="Helical" evidence="6">
    <location>
        <begin position="486"/>
        <end position="506"/>
    </location>
</feature>
<feature type="transmembrane region" description="Helical" evidence="6">
    <location>
        <begin position="539"/>
        <end position="566"/>
    </location>
</feature>
<dbReference type="EMBL" id="QSJI01000003">
    <property type="protein sequence ID" value="RHD56037.1"/>
    <property type="molecule type" value="Genomic_DNA"/>
</dbReference>
<name>A0A414FX88_9ACTN</name>
<dbReference type="PANTHER" id="PTHR31645:SF0">
    <property type="entry name" value="OLIGOPEPTIDE TRANSPORTER YGL114W-RELATED"/>
    <property type="match status" value="1"/>
</dbReference>
<feature type="transmembrane region" description="Helical" evidence="6">
    <location>
        <begin position="176"/>
        <end position="197"/>
    </location>
</feature>
<feature type="transmembrane region" description="Helical" evidence="6">
    <location>
        <begin position="368"/>
        <end position="388"/>
    </location>
</feature>
<gene>
    <name evidence="7" type="ORF">DW787_04975</name>
</gene>
<feature type="transmembrane region" description="Helical" evidence="6">
    <location>
        <begin position="12"/>
        <end position="37"/>
    </location>
</feature>
<dbReference type="GO" id="GO:0016020">
    <property type="term" value="C:membrane"/>
    <property type="evidence" value="ECO:0007669"/>
    <property type="project" value="UniProtKB-SubCell"/>
</dbReference>
<dbReference type="Proteomes" id="UP000286050">
    <property type="component" value="Unassembled WGS sequence"/>
</dbReference>
<feature type="transmembrane region" description="Helical" evidence="6">
    <location>
        <begin position="302"/>
        <end position="331"/>
    </location>
</feature>
<evidence type="ECO:0000313" key="8">
    <source>
        <dbReference type="Proteomes" id="UP000286050"/>
    </source>
</evidence>
<feature type="transmembrane region" description="Helical" evidence="6">
    <location>
        <begin position="450"/>
        <end position="474"/>
    </location>
</feature>
<proteinExistence type="predicted"/>
<keyword evidence="2" id="KW-0813">Transport</keyword>
<dbReference type="InterPro" id="IPR045035">
    <property type="entry name" value="YSL-like"/>
</dbReference>
<dbReference type="RefSeq" id="WP_118271891.1">
    <property type="nucleotide sequence ID" value="NZ_QSJI01000003.1"/>
</dbReference>
<dbReference type="AlphaFoldDB" id="A0A414FX88"/>
<dbReference type="InterPro" id="IPR004813">
    <property type="entry name" value="OPT"/>
</dbReference>
<keyword evidence="3 6" id="KW-0812">Transmembrane</keyword>
<evidence type="ECO:0000313" key="7">
    <source>
        <dbReference type="EMBL" id="RHD56037.1"/>
    </source>
</evidence>
<feature type="transmembrane region" description="Helical" evidence="6">
    <location>
        <begin position="203"/>
        <end position="231"/>
    </location>
</feature>
<feature type="transmembrane region" description="Helical" evidence="6">
    <location>
        <begin position="409"/>
        <end position="430"/>
    </location>
</feature>
<evidence type="ECO:0000256" key="5">
    <source>
        <dbReference type="ARBA" id="ARBA00023136"/>
    </source>
</evidence>
<evidence type="ECO:0000256" key="6">
    <source>
        <dbReference type="SAM" id="Phobius"/>
    </source>
</evidence>
<keyword evidence="4 6" id="KW-1133">Transmembrane helix</keyword>
<dbReference type="PROSITE" id="PS51257">
    <property type="entry name" value="PROKAR_LIPOPROTEIN"/>
    <property type="match status" value="1"/>
</dbReference>
<reference evidence="7 8" key="1">
    <citation type="submission" date="2018-08" db="EMBL/GenBank/DDBJ databases">
        <title>A genome reference for cultivated species of the human gut microbiota.</title>
        <authorList>
            <person name="Zou Y."/>
            <person name="Xue W."/>
            <person name="Luo G."/>
        </authorList>
    </citation>
    <scope>NUCLEOTIDE SEQUENCE [LARGE SCALE GENOMIC DNA]</scope>
    <source>
        <strain evidence="7 8">AM30-5LB</strain>
    </source>
</reference>
<dbReference type="PANTHER" id="PTHR31645">
    <property type="entry name" value="OLIGOPEPTIDE TRANSPORTER YGL114W-RELATED"/>
    <property type="match status" value="1"/>
</dbReference>
<feature type="transmembrane region" description="Helical" evidence="6">
    <location>
        <begin position="43"/>
        <end position="62"/>
    </location>
</feature>
<evidence type="ECO:0000256" key="4">
    <source>
        <dbReference type="ARBA" id="ARBA00022989"/>
    </source>
</evidence>
<feature type="transmembrane region" description="Helical" evidence="6">
    <location>
        <begin position="343"/>
        <end position="362"/>
    </location>
</feature>
<dbReference type="GO" id="GO:0035673">
    <property type="term" value="F:oligopeptide transmembrane transporter activity"/>
    <property type="evidence" value="ECO:0007669"/>
    <property type="project" value="InterPro"/>
</dbReference>
<evidence type="ECO:0000256" key="1">
    <source>
        <dbReference type="ARBA" id="ARBA00004141"/>
    </source>
</evidence>
<evidence type="ECO:0000256" key="2">
    <source>
        <dbReference type="ARBA" id="ARBA00022448"/>
    </source>
</evidence>
<comment type="caution">
    <text evidence="7">The sequence shown here is derived from an EMBL/GenBank/DDBJ whole genome shotgun (WGS) entry which is preliminary data.</text>
</comment>
<feature type="transmembrane region" description="Helical" evidence="6">
    <location>
        <begin position="102"/>
        <end position="125"/>
    </location>
</feature>